<dbReference type="PROSITE" id="PS51257">
    <property type="entry name" value="PROKAR_LIPOPROTEIN"/>
    <property type="match status" value="1"/>
</dbReference>
<protein>
    <submittedName>
        <fullName evidence="1">Uncharacterized protein</fullName>
    </submittedName>
</protein>
<dbReference type="Proteomes" id="UP000474777">
    <property type="component" value="Unassembled WGS sequence"/>
</dbReference>
<dbReference type="AlphaFoldDB" id="A0A6B3LLX2"/>
<organism evidence="1 2">
    <name type="scientific">Pontibacter burrus</name>
    <dbReference type="NCBI Taxonomy" id="2704466"/>
    <lineage>
        <taxon>Bacteria</taxon>
        <taxon>Pseudomonadati</taxon>
        <taxon>Bacteroidota</taxon>
        <taxon>Cytophagia</taxon>
        <taxon>Cytophagales</taxon>
        <taxon>Hymenobacteraceae</taxon>
        <taxon>Pontibacter</taxon>
    </lineage>
</organism>
<keyword evidence="2" id="KW-1185">Reference proteome</keyword>
<name>A0A6B3LLX2_9BACT</name>
<evidence type="ECO:0000313" key="2">
    <source>
        <dbReference type="Proteomes" id="UP000474777"/>
    </source>
</evidence>
<reference evidence="1 2" key="1">
    <citation type="submission" date="2020-02" db="EMBL/GenBank/DDBJ databases">
        <authorList>
            <person name="Kim M.K."/>
        </authorList>
    </citation>
    <scope>NUCLEOTIDE SEQUENCE [LARGE SCALE GENOMIC DNA]</scope>
    <source>
        <strain evidence="1 2">BT327</strain>
    </source>
</reference>
<comment type="caution">
    <text evidence="1">The sequence shown here is derived from an EMBL/GenBank/DDBJ whole genome shotgun (WGS) entry which is preliminary data.</text>
</comment>
<gene>
    <name evidence="1" type="ORF">GXP69_00025</name>
</gene>
<proteinExistence type="predicted"/>
<evidence type="ECO:0000313" key="1">
    <source>
        <dbReference type="EMBL" id="NEM96065.1"/>
    </source>
</evidence>
<dbReference type="EMBL" id="JAAGWD010000001">
    <property type="protein sequence ID" value="NEM96065.1"/>
    <property type="molecule type" value="Genomic_DNA"/>
</dbReference>
<dbReference type="RefSeq" id="WP_163910663.1">
    <property type="nucleotide sequence ID" value="NZ_JAAGWD010000001.1"/>
</dbReference>
<accession>A0A6B3LLX2</accession>
<sequence>MTNKRTLLAGVLTVFFFYSCSQQVAREQDSGEAEVAKTEEAIVTTEAFESDTTYNFELMPPSPDTFKLVSQSQYFYYPFGKFSTPEDLKSHYSNRFSFVDETSPLYSDGSEVITLYRLKMDKGFVKFLHTTQEDDSENNDIAIVSAKITEPSIQMINGLKVGLTRNEVREILFSKGEPHNLRSYNNITIETASTGVWVHLNFENDRLKRILVDTDYQLNKE</sequence>